<dbReference type="GO" id="GO:0016301">
    <property type="term" value="F:kinase activity"/>
    <property type="evidence" value="ECO:0007669"/>
    <property type="project" value="InterPro"/>
</dbReference>
<reference evidence="2" key="2">
    <citation type="journal article" date="2009" name="Appl. Environ. Microbiol.">
        <title>Lateral transfer of genes for hexahydro-1,3,5-trinitro-1,3,5-triazine (RDX) degradation.</title>
        <authorList>
            <person name="Andeer P.F."/>
            <person name="Stahl D.A."/>
            <person name="Bruce N.C."/>
            <person name="Strand S.E."/>
        </authorList>
    </citation>
    <scope>NUCLEOTIDE SEQUENCE</scope>
    <source>
        <strain evidence="2">MA1</strain>
        <plasmid evidence="2">pMA1</plasmid>
    </source>
</reference>
<protein>
    <submittedName>
        <fullName evidence="2">Putative death-on-curing protein</fullName>
    </submittedName>
</protein>
<name>C3UMW5_9MICO</name>
<dbReference type="PANTHER" id="PTHR39426">
    <property type="entry name" value="HOMOLOGY TO DEATH-ON-CURING PROTEIN OF PHAGE P1"/>
    <property type="match status" value="1"/>
</dbReference>
<dbReference type="InterPro" id="IPR006440">
    <property type="entry name" value="Doc"/>
</dbReference>
<dbReference type="InterPro" id="IPR053737">
    <property type="entry name" value="Type_II_TA_Toxin"/>
</dbReference>
<keyword evidence="2" id="KW-0614">Plasmid</keyword>
<dbReference type="InterPro" id="IPR036597">
    <property type="entry name" value="Fido-like_dom_sf"/>
</dbReference>
<geneLocation type="plasmid" evidence="2">
    <name>pMA1</name>
</geneLocation>
<dbReference type="EMBL" id="FJ577793">
    <property type="protein sequence ID" value="ACO88856.1"/>
    <property type="molecule type" value="Genomic_DNA"/>
</dbReference>
<dbReference type="Pfam" id="PF02661">
    <property type="entry name" value="Fic"/>
    <property type="match status" value="1"/>
</dbReference>
<dbReference type="InterPro" id="IPR003812">
    <property type="entry name" value="Fido"/>
</dbReference>
<dbReference type="Gene3D" id="1.20.120.1870">
    <property type="entry name" value="Fic/DOC protein, Fido domain"/>
    <property type="match status" value="1"/>
</dbReference>
<sequence length="130" mass="14423">MACGEQLIVRDEGLLQAAVARPLTSVFGVEAYPNLWDKAAALMHSLARNHPFVDGNKRTSWASANVFLHINGIMPTVDLDVDRAEVFVNDVAKGVIDEWADIADGLHYLYGLSHRSLPINSPVKDDRRER</sequence>
<organism evidence="2">
    <name type="scientific">Microbacterium sp. MA1</name>
    <dbReference type="NCBI Taxonomy" id="614068"/>
    <lineage>
        <taxon>Bacteria</taxon>
        <taxon>Bacillati</taxon>
        <taxon>Actinomycetota</taxon>
        <taxon>Actinomycetes</taxon>
        <taxon>Micrococcales</taxon>
        <taxon>Microbacteriaceae</taxon>
        <taxon>Microbacterium</taxon>
    </lineage>
</organism>
<evidence type="ECO:0000259" key="1">
    <source>
        <dbReference type="PROSITE" id="PS51459"/>
    </source>
</evidence>
<proteinExistence type="predicted"/>
<dbReference type="SUPFAM" id="SSF140931">
    <property type="entry name" value="Fic-like"/>
    <property type="match status" value="1"/>
</dbReference>
<dbReference type="PROSITE" id="PS51459">
    <property type="entry name" value="FIDO"/>
    <property type="match status" value="1"/>
</dbReference>
<feature type="domain" description="Fido" evidence="1">
    <location>
        <begin position="1"/>
        <end position="111"/>
    </location>
</feature>
<dbReference type="AlphaFoldDB" id="C3UMW5"/>
<dbReference type="NCBIfam" id="TIGR01550">
    <property type="entry name" value="DOC_P1"/>
    <property type="match status" value="1"/>
</dbReference>
<evidence type="ECO:0000313" key="2">
    <source>
        <dbReference type="EMBL" id="ACO88856.1"/>
    </source>
</evidence>
<reference evidence="2" key="1">
    <citation type="submission" date="2008-12" db="EMBL/GenBank/DDBJ databases">
        <authorList>
            <person name="Andeer P."/>
            <person name="Stahl D.A."/>
            <person name="Bruce N.C."/>
            <person name="Strand S.E."/>
        </authorList>
    </citation>
    <scope>NUCLEOTIDE SEQUENCE</scope>
    <source>
        <strain evidence="2">MA1</strain>
        <plasmid evidence="2">pMA1</plasmid>
    </source>
</reference>
<dbReference type="PANTHER" id="PTHR39426:SF1">
    <property type="entry name" value="HOMOLOGY TO DEATH-ON-CURING PROTEIN OF PHAGE P1"/>
    <property type="match status" value="1"/>
</dbReference>
<accession>C3UMW5</accession>